<feature type="region of interest" description="Disordered" evidence="1">
    <location>
        <begin position="22"/>
        <end position="56"/>
    </location>
</feature>
<reference evidence="2" key="1">
    <citation type="submission" date="2022-08" db="UniProtKB">
        <authorList>
            <consortium name="EnsemblMetazoa"/>
        </authorList>
    </citation>
    <scope>IDENTIFICATION</scope>
    <source>
        <strain evidence="2">05x7-T-G4-1.051#20</strain>
    </source>
</reference>
<organism evidence="2 3">
    <name type="scientific">Magallana gigas</name>
    <name type="common">Pacific oyster</name>
    <name type="synonym">Crassostrea gigas</name>
    <dbReference type="NCBI Taxonomy" id="29159"/>
    <lineage>
        <taxon>Eukaryota</taxon>
        <taxon>Metazoa</taxon>
        <taxon>Spiralia</taxon>
        <taxon>Lophotrochozoa</taxon>
        <taxon>Mollusca</taxon>
        <taxon>Bivalvia</taxon>
        <taxon>Autobranchia</taxon>
        <taxon>Pteriomorphia</taxon>
        <taxon>Ostreida</taxon>
        <taxon>Ostreoidea</taxon>
        <taxon>Ostreidae</taxon>
        <taxon>Magallana</taxon>
    </lineage>
</organism>
<accession>A0A8W8HTU9</accession>
<proteinExistence type="predicted"/>
<evidence type="ECO:0000313" key="2">
    <source>
        <dbReference type="EnsemblMetazoa" id="G11018.5:cds"/>
    </source>
</evidence>
<name>A0A8W8HTU9_MAGGI</name>
<evidence type="ECO:0000256" key="1">
    <source>
        <dbReference type="SAM" id="MobiDB-lite"/>
    </source>
</evidence>
<protein>
    <submittedName>
        <fullName evidence="2">Uncharacterized protein</fullName>
    </submittedName>
</protein>
<evidence type="ECO:0000313" key="3">
    <source>
        <dbReference type="Proteomes" id="UP000005408"/>
    </source>
</evidence>
<sequence>DKSYTPYDAAILKDNRETAEYIKSKGGNTGGDIDNILNKKDKRESKSAKSRKSNLE</sequence>
<dbReference type="Proteomes" id="UP000005408">
    <property type="component" value="Unassembled WGS sequence"/>
</dbReference>
<feature type="compositionally biased region" description="Basic and acidic residues" evidence="1">
    <location>
        <begin position="37"/>
        <end position="56"/>
    </location>
</feature>
<dbReference type="EnsemblMetazoa" id="G11018.5">
    <property type="protein sequence ID" value="G11018.5:cds"/>
    <property type="gene ID" value="G11018"/>
</dbReference>
<dbReference type="AlphaFoldDB" id="A0A8W8HTU9"/>
<keyword evidence="3" id="KW-1185">Reference proteome</keyword>